<evidence type="ECO:0000256" key="4">
    <source>
        <dbReference type="ARBA" id="ARBA00022723"/>
    </source>
</evidence>
<reference evidence="10" key="1">
    <citation type="journal article" date="2023" name="Mol. Phylogenet. Evol.">
        <title>Genome-scale phylogeny and comparative genomics of the fungal order Sordariales.</title>
        <authorList>
            <person name="Hensen N."/>
            <person name="Bonometti L."/>
            <person name="Westerberg I."/>
            <person name="Brannstrom I.O."/>
            <person name="Guillou S."/>
            <person name="Cros-Aarteil S."/>
            <person name="Calhoun S."/>
            <person name="Haridas S."/>
            <person name="Kuo A."/>
            <person name="Mondo S."/>
            <person name="Pangilinan J."/>
            <person name="Riley R."/>
            <person name="LaButti K."/>
            <person name="Andreopoulos B."/>
            <person name="Lipzen A."/>
            <person name="Chen C."/>
            <person name="Yan M."/>
            <person name="Daum C."/>
            <person name="Ng V."/>
            <person name="Clum A."/>
            <person name="Steindorff A."/>
            <person name="Ohm R.A."/>
            <person name="Martin F."/>
            <person name="Silar P."/>
            <person name="Natvig D.O."/>
            <person name="Lalanne C."/>
            <person name="Gautier V."/>
            <person name="Ament-Velasquez S.L."/>
            <person name="Kruys A."/>
            <person name="Hutchinson M.I."/>
            <person name="Powell A.J."/>
            <person name="Barry K."/>
            <person name="Miller A.N."/>
            <person name="Grigoriev I.V."/>
            <person name="Debuchy R."/>
            <person name="Gladieux P."/>
            <person name="Hiltunen Thoren M."/>
            <person name="Johannesson H."/>
        </authorList>
    </citation>
    <scope>NUCLEOTIDE SEQUENCE</scope>
    <source>
        <strain evidence="10">CBS 232.78</strain>
    </source>
</reference>
<dbReference type="GO" id="GO:0044550">
    <property type="term" value="P:secondary metabolite biosynthetic process"/>
    <property type="evidence" value="ECO:0007669"/>
    <property type="project" value="UniProtKB-ARBA"/>
</dbReference>
<protein>
    <submittedName>
        <fullName evidence="10">Cytochrome P450</fullName>
    </submittedName>
</protein>
<dbReference type="PRINTS" id="PR00385">
    <property type="entry name" value="P450"/>
</dbReference>
<comment type="similarity">
    <text evidence="2 9">Belongs to the cytochrome P450 family.</text>
</comment>
<dbReference type="PRINTS" id="PR00465">
    <property type="entry name" value="EP450IV"/>
</dbReference>
<sequence length="504" mass="56114">MVSPLFGAAVAAIVFYAAFAVIAQYGKLRHIKGPFPAAFTNLWRTKIQFVGPFQPTLHKLHKKYGSLVRIGPNTISFSDPRDVATVFSPRGSFPKADSYGTARAFINGESVGSIMTIQDEEKSKAVRRAIGNAFITKNMQDYEEDIDITINALVESLRRHAGTPINLFEQMQLFQLDTMLKMAFGENPGHLLHERDVLGLSMIANQRMWHWYAWQPVPYLERFIFQNPLWSTGLLGLLAKLSTTPPSQWAREGPVRVNARRDLIKQGVTTSHPDLLDKYMAASEKHPDAIPPETLTGLANSTIAAGADTTSSTITTIIYSLMKSPAALDRLLRELRDARLSFPVRYSTVESLPYLDAVIKEAMRMYPAFAAMLERVVPPQGCTLSGGVHIPGGTVVGCIGQVVHRNEEIYGAEPERFRPERWLLEDGETGRERLAAMERGSVAWSAGSRICLGRHIAELELKKVIPAVISLFDFKLCDPNFEAKFDMGMMDGPRTPIMVTVHER</sequence>
<keyword evidence="7 9" id="KW-0503">Monooxygenase</keyword>
<dbReference type="InterPro" id="IPR017972">
    <property type="entry name" value="Cyt_P450_CS"/>
</dbReference>
<dbReference type="GO" id="GO:0005506">
    <property type="term" value="F:iron ion binding"/>
    <property type="evidence" value="ECO:0007669"/>
    <property type="project" value="InterPro"/>
</dbReference>
<evidence type="ECO:0000256" key="6">
    <source>
        <dbReference type="ARBA" id="ARBA00023004"/>
    </source>
</evidence>
<comment type="caution">
    <text evidence="10">The sequence shown here is derived from an EMBL/GenBank/DDBJ whole genome shotgun (WGS) entry which is preliminary data.</text>
</comment>
<dbReference type="GO" id="GO:0016705">
    <property type="term" value="F:oxidoreductase activity, acting on paired donors, with incorporation or reduction of molecular oxygen"/>
    <property type="evidence" value="ECO:0007669"/>
    <property type="project" value="InterPro"/>
</dbReference>
<dbReference type="InterPro" id="IPR050121">
    <property type="entry name" value="Cytochrome_P450_monoxygenase"/>
</dbReference>
<dbReference type="EMBL" id="JAULSW010000001">
    <property type="protein sequence ID" value="KAK3393990.1"/>
    <property type="molecule type" value="Genomic_DNA"/>
</dbReference>
<keyword evidence="5 9" id="KW-0560">Oxidoreductase</keyword>
<dbReference type="PANTHER" id="PTHR24305:SF235">
    <property type="entry name" value="CYTOCHROME P450 MONOOXYGENASE APDB-RELATED"/>
    <property type="match status" value="1"/>
</dbReference>
<dbReference type="InterPro" id="IPR002403">
    <property type="entry name" value="Cyt_P450_E_grp-IV"/>
</dbReference>
<dbReference type="InterPro" id="IPR001128">
    <property type="entry name" value="Cyt_P450"/>
</dbReference>
<dbReference type="Gene3D" id="1.10.630.10">
    <property type="entry name" value="Cytochrome P450"/>
    <property type="match status" value="1"/>
</dbReference>
<evidence type="ECO:0000313" key="10">
    <source>
        <dbReference type="EMBL" id="KAK3393990.1"/>
    </source>
</evidence>
<accession>A0AAE0P6Q1</accession>
<keyword evidence="11" id="KW-1185">Reference proteome</keyword>
<dbReference type="PROSITE" id="PS00086">
    <property type="entry name" value="CYTOCHROME_P450"/>
    <property type="match status" value="1"/>
</dbReference>
<dbReference type="AlphaFoldDB" id="A0AAE0P6Q1"/>
<evidence type="ECO:0000256" key="1">
    <source>
        <dbReference type="ARBA" id="ARBA00001971"/>
    </source>
</evidence>
<keyword evidence="4 8" id="KW-0479">Metal-binding</keyword>
<keyword evidence="6 8" id="KW-0408">Iron</keyword>
<evidence type="ECO:0000256" key="5">
    <source>
        <dbReference type="ARBA" id="ARBA00023002"/>
    </source>
</evidence>
<reference evidence="10" key="2">
    <citation type="submission" date="2023-06" db="EMBL/GenBank/DDBJ databases">
        <authorList>
            <consortium name="Lawrence Berkeley National Laboratory"/>
            <person name="Haridas S."/>
            <person name="Hensen N."/>
            <person name="Bonometti L."/>
            <person name="Westerberg I."/>
            <person name="Brannstrom I.O."/>
            <person name="Guillou S."/>
            <person name="Cros-Aarteil S."/>
            <person name="Calhoun S."/>
            <person name="Kuo A."/>
            <person name="Mondo S."/>
            <person name="Pangilinan J."/>
            <person name="Riley R."/>
            <person name="LaButti K."/>
            <person name="Andreopoulos B."/>
            <person name="Lipzen A."/>
            <person name="Chen C."/>
            <person name="Yanf M."/>
            <person name="Daum C."/>
            <person name="Ng V."/>
            <person name="Clum A."/>
            <person name="Steindorff A."/>
            <person name="Ohm R."/>
            <person name="Martin F."/>
            <person name="Silar P."/>
            <person name="Natvig D."/>
            <person name="Lalanne C."/>
            <person name="Gautier V."/>
            <person name="Ament-velasquez S.L."/>
            <person name="Kruys A."/>
            <person name="Hutchinson M.I."/>
            <person name="Powell A.J."/>
            <person name="Barry K."/>
            <person name="Miller A.N."/>
            <person name="Grigoriev I.V."/>
            <person name="Debuchy R."/>
            <person name="Gladieux P."/>
            <person name="Thoren M.H."/>
            <person name="Johannesson H."/>
        </authorList>
    </citation>
    <scope>NUCLEOTIDE SEQUENCE</scope>
    <source>
        <strain evidence="10">CBS 232.78</strain>
    </source>
</reference>
<dbReference type="SUPFAM" id="SSF48264">
    <property type="entry name" value="Cytochrome P450"/>
    <property type="match status" value="1"/>
</dbReference>
<dbReference type="GO" id="GO:0020037">
    <property type="term" value="F:heme binding"/>
    <property type="evidence" value="ECO:0007669"/>
    <property type="project" value="InterPro"/>
</dbReference>
<organism evidence="10 11">
    <name type="scientific">Podospora didyma</name>
    <dbReference type="NCBI Taxonomy" id="330526"/>
    <lineage>
        <taxon>Eukaryota</taxon>
        <taxon>Fungi</taxon>
        <taxon>Dikarya</taxon>
        <taxon>Ascomycota</taxon>
        <taxon>Pezizomycotina</taxon>
        <taxon>Sordariomycetes</taxon>
        <taxon>Sordariomycetidae</taxon>
        <taxon>Sordariales</taxon>
        <taxon>Podosporaceae</taxon>
        <taxon>Podospora</taxon>
    </lineage>
</organism>
<dbReference type="GO" id="GO:0004497">
    <property type="term" value="F:monooxygenase activity"/>
    <property type="evidence" value="ECO:0007669"/>
    <property type="project" value="UniProtKB-KW"/>
</dbReference>
<gene>
    <name evidence="10" type="ORF">B0H63DRAFT_491649</name>
</gene>
<dbReference type="Pfam" id="PF00067">
    <property type="entry name" value="p450"/>
    <property type="match status" value="1"/>
</dbReference>
<dbReference type="PANTHER" id="PTHR24305">
    <property type="entry name" value="CYTOCHROME P450"/>
    <property type="match status" value="1"/>
</dbReference>
<evidence type="ECO:0000256" key="9">
    <source>
        <dbReference type="RuleBase" id="RU000461"/>
    </source>
</evidence>
<evidence type="ECO:0000256" key="8">
    <source>
        <dbReference type="PIRSR" id="PIRSR602403-1"/>
    </source>
</evidence>
<evidence type="ECO:0000313" key="11">
    <source>
        <dbReference type="Proteomes" id="UP001285441"/>
    </source>
</evidence>
<comment type="cofactor">
    <cofactor evidence="1 8">
        <name>heme</name>
        <dbReference type="ChEBI" id="CHEBI:30413"/>
    </cofactor>
</comment>
<dbReference type="Proteomes" id="UP001285441">
    <property type="component" value="Unassembled WGS sequence"/>
</dbReference>
<evidence type="ECO:0000256" key="2">
    <source>
        <dbReference type="ARBA" id="ARBA00010617"/>
    </source>
</evidence>
<evidence type="ECO:0000256" key="3">
    <source>
        <dbReference type="ARBA" id="ARBA00022617"/>
    </source>
</evidence>
<dbReference type="InterPro" id="IPR036396">
    <property type="entry name" value="Cyt_P450_sf"/>
</dbReference>
<keyword evidence="3 8" id="KW-0349">Heme</keyword>
<feature type="binding site" description="axial binding residue" evidence="8">
    <location>
        <position position="451"/>
    </location>
    <ligand>
        <name>heme</name>
        <dbReference type="ChEBI" id="CHEBI:30413"/>
    </ligand>
    <ligandPart>
        <name>Fe</name>
        <dbReference type="ChEBI" id="CHEBI:18248"/>
    </ligandPart>
</feature>
<name>A0AAE0P6Q1_9PEZI</name>
<evidence type="ECO:0000256" key="7">
    <source>
        <dbReference type="ARBA" id="ARBA00023033"/>
    </source>
</evidence>
<proteinExistence type="inferred from homology"/>